<dbReference type="RefSeq" id="WP_066240068.1">
    <property type="nucleotide sequence ID" value="NZ_LSGP01000013.1"/>
</dbReference>
<dbReference type="STRING" id="1794912.AXX12_05385"/>
<reference evidence="1 2" key="1">
    <citation type="submission" date="2016-02" db="EMBL/GenBank/DDBJ databases">
        <title>Anaerosporomusa subterraneum gen. nov., sp. nov., a spore-forming obligate anaerobe isolated from saprolite.</title>
        <authorList>
            <person name="Choi J.K."/>
            <person name="Shah M."/>
            <person name="Yee N."/>
        </authorList>
    </citation>
    <scope>NUCLEOTIDE SEQUENCE [LARGE SCALE GENOMIC DNA]</scope>
    <source>
        <strain evidence="1 2">RU4</strain>
    </source>
</reference>
<name>A0A154BUR0_ANASB</name>
<dbReference type="EMBL" id="LSGP01000013">
    <property type="protein sequence ID" value="KYZ77540.1"/>
    <property type="molecule type" value="Genomic_DNA"/>
</dbReference>
<dbReference type="OrthoDB" id="1624575at2"/>
<proteinExistence type="predicted"/>
<keyword evidence="2" id="KW-1185">Reference proteome</keyword>
<dbReference type="Pfam" id="PF06949">
    <property type="entry name" value="DUF1292"/>
    <property type="match status" value="1"/>
</dbReference>
<protein>
    <submittedName>
        <fullName evidence="1">Uncharacterized protein</fullName>
    </submittedName>
</protein>
<dbReference type="Proteomes" id="UP000076268">
    <property type="component" value="Unassembled WGS sequence"/>
</dbReference>
<organism evidence="1 2">
    <name type="scientific">Anaerosporomusa subterranea</name>
    <dbReference type="NCBI Taxonomy" id="1794912"/>
    <lineage>
        <taxon>Bacteria</taxon>
        <taxon>Bacillati</taxon>
        <taxon>Bacillota</taxon>
        <taxon>Negativicutes</taxon>
        <taxon>Acetonemataceae</taxon>
        <taxon>Anaerosporomusa</taxon>
    </lineage>
</organism>
<comment type="caution">
    <text evidence="1">The sequence shown here is derived from an EMBL/GenBank/DDBJ whole genome shotgun (WGS) entry which is preliminary data.</text>
</comment>
<gene>
    <name evidence="1" type="ORF">AXX12_05385</name>
</gene>
<sequence length="116" mass="13186">MADFEKDDLDGMEEDAIVVITDEEGNEFYYREEMVIPVGDKNFAILVPLEMDEEEGCECSEEESDCDCCGGEQDAIIARIDEDEKGEQVYVDPTDEEYEAVIKAYDEIMAEEEAED</sequence>
<evidence type="ECO:0000313" key="2">
    <source>
        <dbReference type="Proteomes" id="UP000076268"/>
    </source>
</evidence>
<evidence type="ECO:0000313" key="1">
    <source>
        <dbReference type="EMBL" id="KYZ77540.1"/>
    </source>
</evidence>
<accession>A0A154BUR0</accession>
<dbReference type="InterPro" id="IPR009711">
    <property type="entry name" value="UPF0473"/>
</dbReference>
<dbReference type="AlphaFoldDB" id="A0A154BUR0"/>